<gene>
    <name evidence="2" type="ORF">CSUIS_1366</name>
    <name evidence="3" type="ORF">V2I23_08195</name>
</gene>
<dbReference type="SUPFAM" id="SSF52402">
    <property type="entry name" value="Adenine nucleotide alpha hydrolases-like"/>
    <property type="match status" value="1"/>
</dbReference>
<dbReference type="STRING" id="1660073.CSUIS_1366"/>
<evidence type="ECO:0000313" key="2">
    <source>
        <dbReference type="EMBL" id="ARR01158.1"/>
    </source>
</evidence>
<dbReference type="GO" id="GO:0004066">
    <property type="term" value="F:asparagine synthase (glutamine-hydrolyzing) activity"/>
    <property type="evidence" value="ECO:0007669"/>
    <property type="project" value="InterPro"/>
</dbReference>
<dbReference type="GO" id="GO:0006529">
    <property type="term" value="P:asparagine biosynthetic process"/>
    <property type="evidence" value="ECO:0007669"/>
    <property type="project" value="InterPro"/>
</dbReference>
<dbReference type="EMBL" id="CP018789">
    <property type="protein sequence ID" value="ARR01158.1"/>
    <property type="molecule type" value="Genomic_DNA"/>
</dbReference>
<evidence type="ECO:0000313" key="5">
    <source>
        <dbReference type="Proteomes" id="UP001331664"/>
    </source>
</evidence>
<accession>A0A1X9SY19</accession>
<name>A0A1X9SY19_9BACT</name>
<sequence>MTDKLYCMSHYLAFRFIKDENINFFDGLNHTVFKPRDEKEITPVSTIDEMDRIIKDKISEFYVPNKTAILLSGGIDSAILASYLPKGTKAYTFKCIAPNAIDETAQAKKYCDIYGLDHEIIEMNWSDFEELTPEILKADGVPFHSIEVQLLKAAKHAKSQGIEKIIYGDAADYVFGGMDKILSKTWKFDEFVERYNSIEPSKVLKNSISVKEIYEPYRKSLDLIDFQAFLKDYMDIESYTSYMHAFELGGVEYLDPYSFMKMARPLNLNRVRNGEPKYMVRELFAKRYPNIETPTKIPMPRAMNQWLKEYIPTRSEFIENCAQDMTGDQKWLCWCLEQFLNMHDKGEL</sequence>
<reference evidence="4" key="1">
    <citation type="journal article" date="2017" name="Genome Biol. Evol.">
        <title>Comparative Genomic Analysis Identifies a Campylobacter Clade Deficient in Selenium Metabolism.</title>
        <authorList>
            <person name="Miller W.G."/>
            <person name="Yee E."/>
            <person name="Lopes B.S."/>
            <person name="Chapman M.H."/>
            <person name="Huynh S."/>
            <person name="Bono J.L."/>
            <person name="Parker C.T."/>
            <person name="Strachan N.J.C."/>
            <person name="Forbes K.J."/>
        </authorList>
    </citation>
    <scope>NUCLEOTIDE SEQUENCE [LARGE SCALE GENOMIC DNA]</scope>
    <source>
        <strain evidence="4">RM6137</strain>
    </source>
</reference>
<dbReference type="Proteomes" id="UP001331664">
    <property type="component" value="Unassembled WGS sequence"/>
</dbReference>
<dbReference type="Pfam" id="PF00733">
    <property type="entry name" value="Asn_synthase"/>
    <property type="match status" value="1"/>
</dbReference>
<dbReference type="InterPro" id="IPR001962">
    <property type="entry name" value="Asn_synthase"/>
</dbReference>
<keyword evidence="5" id="KW-1185">Reference proteome</keyword>
<dbReference type="Gene3D" id="3.40.50.620">
    <property type="entry name" value="HUPs"/>
    <property type="match status" value="1"/>
</dbReference>
<dbReference type="EMBL" id="JAZBRD010000021">
    <property type="protein sequence ID" value="MEE3745259.1"/>
    <property type="molecule type" value="Genomic_DNA"/>
</dbReference>
<feature type="domain" description="Asparagine synthetase" evidence="1">
    <location>
        <begin position="68"/>
        <end position="309"/>
    </location>
</feature>
<evidence type="ECO:0000313" key="3">
    <source>
        <dbReference type="EMBL" id="MEE3745259.1"/>
    </source>
</evidence>
<protein>
    <submittedName>
        <fullName evidence="2 3">Asparagine synthase</fullName>
    </submittedName>
</protein>
<dbReference type="KEGG" id="camy:CSUIS_1366"/>
<reference evidence="2" key="2">
    <citation type="journal article" date="2017" name="Genome Biol. Evol.">
        <title>Comparative genomic analysis identifies a Campylobacter clade deficient in selenium metabolism.</title>
        <authorList>
            <person name="Miller W.G."/>
            <person name="Yee E."/>
            <person name="Lopes B.S."/>
            <person name="Chapman M.H."/>
            <person name="Huynh S."/>
            <person name="Bono J.L."/>
            <person name="Parker C.T."/>
            <person name="Strachan N.J.C."/>
            <person name="Forbes K.J."/>
        </authorList>
    </citation>
    <scope>NUCLEOTIDE SEQUENCE [LARGE SCALE GENOMIC DNA]</scope>
    <source>
        <strain evidence="2">RM6137</strain>
    </source>
</reference>
<dbReference type="AlphaFoldDB" id="A0A1X9SY19"/>
<evidence type="ECO:0000259" key="1">
    <source>
        <dbReference type="Pfam" id="PF00733"/>
    </source>
</evidence>
<dbReference type="Proteomes" id="UP000194260">
    <property type="component" value="Chromosome"/>
</dbReference>
<evidence type="ECO:0000313" key="4">
    <source>
        <dbReference type="Proteomes" id="UP000194260"/>
    </source>
</evidence>
<dbReference type="RefSeq" id="WP_086242684.1">
    <property type="nucleotide sequence ID" value="NZ_CP018789.1"/>
</dbReference>
<reference evidence="3 5" key="3">
    <citation type="submission" date="2024-01" db="EMBL/GenBank/DDBJ databases">
        <title>Campylobacter porcellus sp. nov.</title>
        <authorList>
            <person name="Papic B."/>
            <person name="Gruntar I."/>
        </authorList>
    </citation>
    <scope>NUCLEOTIDE SEQUENCE [LARGE SCALE GENOMIC DNA]</scope>
    <source>
        <strain evidence="3 5">CX2-4855-23</strain>
    </source>
</reference>
<proteinExistence type="predicted"/>
<dbReference type="InterPro" id="IPR014729">
    <property type="entry name" value="Rossmann-like_a/b/a_fold"/>
</dbReference>
<organism evidence="2 4">
    <name type="scientific">Campylobacter porcelli</name>
    <dbReference type="NCBI Taxonomy" id="1660073"/>
    <lineage>
        <taxon>Bacteria</taxon>
        <taxon>Pseudomonadati</taxon>
        <taxon>Campylobacterota</taxon>
        <taxon>Epsilonproteobacteria</taxon>
        <taxon>Campylobacterales</taxon>
        <taxon>Campylobacteraceae</taxon>
        <taxon>Campylobacter</taxon>
    </lineage>
</organism>